<protein>
    <recommendedName>
        <fullName evidence="4">Phage integrase SAM-like domain-containing protein</fullName>
    </recommendedName>
</protein>
<dbReference type="GO" id="GO:0006310">
    <property type="term" value="P:DNA recombination"/>
    <property type="evidence" value="ECO:0007669"/>
    <property type="project" value="UniProtKB-KW"/>
</dbReference>
<dbReference type="InterPro" id="IPR011010">
    <property type="entry name" value="DNA_brk_join_enz"/>
</dbReference>
<dbReference type="InterPro" id="IPR013762">
    <property type="entry name" value="Integrase-like_cat_sf"/>
</dbReference>
<evidence type="ECO:0000313" key="3">
    <source>
        <dbReference type="Proteomes" id="UP000445309"/>
    </source>
</evidence>
<name>A0A6N4XP24_9FLAO</name>
<proteinExistence type="predicted"/>
<reference evidence="2 3" key="1">
    <citation type="submission" date="2020-01" db="EMBL/GenBank/DDBJ databases">
        <authorList>
            <person name="Rodrigo-Torres L."/>
            <person name="Arahal R. D."/>
            <person name="Lucena T."/>
        </authorList>
    </citation>
    <scope>NUCLEOTIDE SEQUENCE [LARGE SCALE GENOMIC DNA]</scope>
    <source>
        <strain evidence="2 3">CECT 9393</strain>
    </source>
</reference>
<dbReference type="RefSeq" id="WP_162072535.1">
    <property type="nucleotide sequence ID" value="NZ_CACVBY010000021.1"/>
</dbReference>
<dbReference type="SUPFAM" id="SSF56349">
    <property type="entry name" value="DNA breaking-rejoining enzymes"/>
    <property type="match status" value="1"/>
</dbReference>
<dbReference type="GO" id="GO:0015074">
    <property type="term" value="P:DNA integration"/>
    <property type="evidence" value="ECO:0007669"/>
    <property type="project" value="InterPro"/>
</dbReference>
<dbReference type="Gene3D" id="1.10.443.10">
    <property type="entry name" value="Intergrase catalytic core"/>
    <property type="match status" value="1"/>
</dbReference>
<organism evidence="2 3">
    <name type="scientific">Chryseobacterium fistulae</name>
    <dbReference type="NCBI Taxonomy" id="2675058"/>
    <lineage>
        <taxon>Bacteria</taxon>
        <taxon>Pseudomonadati</taxon>
        <taxon>Bacteroidota</taxon>
        <taxon>Flavobacteriia</taxon>
        <taxon>Flavobacteriales</taxon>
        <taxon>Weeksellaceae</taxon>
        <taxon>Chryseobacterium group</taxon>
        <taxon>Chryseobacterium</taxon>
    </lineage>
</organism>
<dbReference type="GO" id="GO:0003677">
    <property type="term" value="F:DNA binding"/>
    <property type="evidence" value="ECO:0007669"/>
    <property type="project" value="InterPro"/>
</dbReference>
<evidence type="ECO:0000256" key="1">
    <source>
        <dbReference type="ARBA" id="ARBA00023172"/>
    </source>
</evidence>
<accession>A0A6N4XP24</accession>
<evidence type="ECO:0008006" key="4">
    <source>
        <dbReference type="Google" id="ProtNLM"/>
    </source>
</evidence>
<dbReference type="AlphaFoldDB" id="A0A6N4XP24"/>
<sequence>MVKIAISEGIIDKDPFILYRVKLIKKEVVYLTTDELESLEKYQFSQSRLQQVADMFIFCCYTGLACNEMSNLEAKHIVKGFDGNYWIKMMREKTKKNLYTSSI</sequence>
<dbReference type="EMBL" id="CACVBY010000021">
    <property type="protein sequence ID" value="CAA7386943.1"/>
    <property type="molecule type" value="Genomic_DNA"/>
</dbReference>
<keyword evidence="1" id="KW-0233">DNA recombination</keyword>
<dbReference type="Proteomes" id="UP000445309">
    <property type="component" value="Unassembled WGS sequence"/>
</dbReference>
<keyword evidence="3" id="KW-1185">Reference proteome</keyword>
<evidence type="ECO:0000313" key="2">
    <source>
        <dbReference type="EMBL" id="CAA7386943.1"/>
    </source>
</evidence>
<gene>
    <name evidence="2" type="ORF">CHRY9393_01244</name>
</gene>